<keyword evidence="3" id="KW-0731">Sigma factor</keyword>
<dbReference type="InterPro" id="IPR036388">
    <property type="entry name" value="WH-like_DNA-bd_sf"/>
</dbReference>
<reference evidence="7 8" key="1">
    <citation type="submission" date="2016-10" db="EMBL/GenBank/DDBJ databases">
        <authorList>
            <person name="de Groot N.N."/>
        </authorList>
    </citation>
    <scope>NUCLEOTIDE SEQUENCE [LARGE SCALE GENOMIC DNA]</scope>
    <source>
        <strain evidence="7 8">DSM 19938</strain>
    </source>
</reference>
<dbReference type="InterPro" id="IPR007627">
    <property type="entry name" value="RNA_pol_sigma70_r2"/>
</dbReference>
<dbReference type="Pfam" id="PF04542">
    <property type="entry name" value="Sigma70_r2"/>
    <property type="match status" value="1"/>
</dbReference>
<dbReference type="Gene3D" id="1.10.1740.10">
    <property type="match status" value="1"/>
</dbReference>
<dbReference type="EMBL" id="FNXY01000002">
    <property type="protein sequence ID" value="SEI62341.1"/>
    <property type="molecule type" value="Genomic_DNA"/>
</dbReference>
<dbReference type="NCBIfam" id="TIGR02937">
    <property type="entry name" value="sigma70-ECF"/>
    <property type="match status" value="1"/>
</dbReference>
<comment type="similarity">
    <text evidence="1">Belongs to the sigma-70 factor family. ECF subfamily.</text>
</comment>
<dbReference type="GO" id="GO:0003677">
    <property type="term" value="F:DNA binding"/>
    <property type="evidence" value="ECO:0007669"/>
    <property type="project" value="InterPro"/>
</dbReference>
<keyword evidence="2" id="KW-0805">Transcription regulation</keyword>
<keyword evidence="8" id="KW-1185">Reference proteome</keyword>
<protein>
    <submittedName>
        <fullName evidence="7">RNA polymerase sigma factor, sigma-70 family</fullName>
    </submittedName>
</protein>
<proteinExistence type="inferred from homology"/>
<feature type="domain" description="RNA polymerase sigma-70 region 2" evidence="5">
    <location>
        <begin position="48"/>
        <end position="111"/>
    </location>
</feature>
<dbReference type="PANTHER" id="PTHR43133">
    <property type="entry name" value="RNA POLYMERASE ECF-TYPE SIGMA FACTO"/>
    <property type="match status" value="1"/>
</dbReference>
<dbReference type="PANTHER" id="PTHR43133:SF46">
    <property type="entry name" value="RNA POLYMERASE SIGMA-70 FACTOR ECF SUBFAMILY"/>
    <property type="match status" value="1"/>
</dbReference>
<dbReference type="OrthoDB" id="9150024at2"/>
<feature type="domain" description="RNA polymerase sigma factor 70 region 4 type 2" evidence="6">
    <location>
        <begin position="148"/>
        <end position="199"/>
    </location>
</feature>
<evidence type="ECO:0000313" key="7">
    <source>
        <dbReference type="EMBL" id="SEI62341.1"/>
    </source>
</evidence>
<evidence type="ECO:0000256" key="2">
    <source>
        <dbReference type="ARBA" id="ARBA00023015"/>
    </source>
</evidence>
<accession>A0A1H6S320</accession>
<dbReference type="InterPro" id="IPR013324">
    <property type="entry name" value="RNA_pol_sigma_r3/r4-like"/>
</dbReference>
<dbReference type="Proteomes" id="UP000199532">
    <property type="component" value="Unassembled WGS sequence"/>
</dbReference>
<dbReference type="AlphaFoldDB" id="A0A1H6S320"/>
<organism evidence="7 8">
    <name type="scientific">Dyadobacter koreensis</name>
    <dbReference type="NCBI Taxonomy" id="408657"/>
    <lineage>
        <taxon>Bacteria</taxon>
        <taxon>Pseudomonadati</taxon>
        <taxon>Bacteroidota</taxon>
        <taxon>Cytophagia</taxon>
        <taxon>Cytophagales</taxon>
        <taxon>Spirosomataceae</taxon>
        <taxon>Dyadobacter</taxon>
    </lineage>
</organism>
<dbReference type="RefSeq" id="WP_090334559.1">
    <property type="nucleotide sequence ID" value="NZ_FNXY01000002.1"/>
</dbReference>
<evidence type="ECO:0000313" key="8">
    <source>
        <dbReference type="Proteomes" id="UP000199532"/>
    </source>
</evidence>
<dbReference type="GO" id="GO:0006352">
    <property type="term" value="P:DNA-templated transcription initiation"/>
    <property type="evidence" value="ECO:0007669"/>
    <property type="project" value="InterPro"/>
</dbReference>
<sequence length="231" mass="26814">MKPEDKSIPSQTPKDDQERNYLSMKKIISEPIWESLKTGDRASFEQVFRKYYRPLLNYGMRLNPDEDEIKDCIQILFLTIWERKESLGDSDSVKNYLLASLRRLVIKRMNATKNTFVSIDNNDVAFYADLSPEARIIHDQNCCDNINTLQAAISKLPDRQKEALFLRFYSDQSFSDIALVMNISTRAVYKLIYKALDALNEDLAPYSKSISLLLFLFFSFPLDPVIDILKD</sequence>
<evidence type="ECO:0000256" key="1">
    <source>
        <dbReference type="ARBA" id="ARBA00010641"/>
    </source>
</evidence>
<dbReference type="GO" id="GO:0016987">
    <property type="term" value="F:sigma factor activity"/>
    <property type="evidence" value="ECO:0007669"/>
    <property type="project" value="UniProtKB-KW"/>
</dbReference>
<dbReference type="Gene3D" id="1.10.10.10">
    <property type="entry name" value="Winged helix-like DNA-binding domain superfamily/Winged helix DNA-binding domain"/>
    <property type="match status" value="1"/>
</dbReference>
<evidence type="ECO:0000259" key="5">
    <source>
        <dbReference type="Pfam" id="PF04542"/>
    </source>
</evidence>
<dbReference type="SUPFAM" id="SSF88946">
    <property type="entry name" value="Sigma2 domain of RNA polymerase sigma factors"/>
    <property type="match status" value="1"/>
</dbReference>
<keyword evidence="4" id="KW-0804">Transcription</keyword>
<dbReference type="InterPro" id="IPR039425">
    <property type="entry name" value="RNA_pol_sigma-70-like"/>
</dbReference>
<dbReference type="InterPro" id="IPR013249">
    <property type="entry name" value="RNA_pol_sigma70_r4_t2"/>
</dbReference>
<dbReference type="InterPro" id="IPR013325">
    <property type="entry name" value="RNA_pol_sigma_r2"/>
</dbReference>
<dbReference type="STRING" id="408657.SAMN04487995_1708"/>
<gene>
    <name evidence="7" type="ORF">SAMN04487995_1708</name>
</gene>
<evidence type="ECO:0000256" key="3">
    <source>
        <dbReference type="ARBA" id="ARBA00023082"/>
    </source>
</evidence>
<evidence type="ECO:0000256" key="4">
    <source>
        <dbReference type="ARBA" id="ARBA00023163"/>
    </source>
</evidence>
<dbReference type="CDD" id="cd06171">
    <property type="entry name" value="Sigma70_r4"/>
    <property type="match status" value="1"/>
</dbReference>
<dbReference type="InterPro" id="IPR014284">
    <property type="entry name" value="RNA_pol_sigma-70_dom"/>
</dbReference>
<evidence type="ECO:0000259" key="6">
    <source>
        <dbReference type="Pfam" id="PF08281"/>
    </source>
</evidence>
<dbReference type="Pfam" id="PF08281">
    <property type="entry name" value="Sigma70_r4_2"/>
    <property type="match status" value="1"/>
</dbReference>
<name>A0A1H6S320_9BACT</name>
<dbReference type="SUPFAM" id="SSF88659">
    <property type="entry name" value="Sigma3 and sigma4 domains of RNA polymerase sigma factors"/>
    <property type="match status" value="1"/>
</dbReference>